<keyword evidence="3" id="KW-0255">Endonuclease</keyword>
<evidence type="ECO:0000313" key="3">
    <source>
        <dbReference type="EMBL" id="AIQ59244.1"/>
    </source>
</evidence>
<organism evidence="3 4">
    <name type="scientific">Paenibacillus borealis</name>
    <dbReference type="NCBI Taxonomy" id="160799"/>
    <lineage>
        <taxon>Bacteria</taxon>
        <taxon>Bacillati</taxon>
        <taxon>Bacillota</taxon>
        <taxon>Bacilli</taxon>
        <taxon>Bacillales</taxon>
        <taxon>Paenibacillaceae</taxon>
        <taxon>Paenibacillus</taxon>
    </lineage>
</organism>
<keyword evidence="4" id="KW-1185">Reference proteome</keyword>
<dbReference type="Pfam" id="PF02021">
    <property type="entry name" value="UPF0102"/>
    <property type="match status" value="1"/>
</dbReference>
<name>A0A089MS01_PAEBO</name>
<dbReference type="HOGENOM" id="CLU_115353_2_1_9"/>
<keyword evidence="3" id="KW-0540">Nuclease</keyword>
<dbReference type="InterPro" id="IPR011335">
    <property type="entry name" value="Restrct_endonuc-II-like"/>
</dbReference>
<dbReference type="InterPro" id="IPR011856">
    <property type="entry name" value="tRNA_endonuc-like_dom_sf"/>
</dbReference>
<comment type="similarity">
    <text evidence="1 2">Belongs to the UPF0102 family.</text>
</comment>
<evidence type="ECO:0000256" key="2">
    <source>
        <dbReference type="HAMAP-Rule" id="MF_00048"/>
    </source>
</evidence>
<reference evidence="3" key="1">
    <citation type="submission" date="2014-08" db="EMBL/GenBank/DDBJ databases">
        <title>Comparative genomics of the Paenibacillus odorifer group.</title>
        <authorList>
            <person name="den Bakker H.C."/>
            <person name="Tsai Y.-C.Y.-C."/>
            <person name="Martin N."/>
            <person name="Korlach J."/>
            <person name="Wiedmann M."/>
        </authorList>
    </citation>
    <scope>NUCLEOTIDE SEQUENCE [LARGE SCALE GENOMIC DNA]</scope>
    <source>
        <strain evidence="3">DSM 13188</strain>
    </source>
</reference>
<dbReference type="KEGG" id="pbd:PBOR_21580"/>
<dbReference type="PANTHER" id="PTHR34039:SF1">
    <property type="entry name" value="UPF0102 PROTEIN YRAN"/>
    <property type="match status" value="1"/>
</dbReference>
<dbReference type="EMBL" id="CP009285">
    <property type="protein sequence ID" value="AIQ59244.1"/>
    <property type="molecule type" value="Genomic_DNA"/>
</dbReference>
<evidence type="ECO:0000256" key="1">
    <source>
        <dbReference type="ARBA" id="ARBA00006738"/>
    </source>
</evidence>
<dbReference type="HAMAP" id="MF_00048">
    <property type="entry name" value="UPF0102"/>
    <property type="match status" value="1"/>
</dbReference>
<accession>A0A089MS01</accession>
<dbReference type="AlphaFoldDB" id="A0A089MS01"/>
<dbReference type="PANTHER" id="PTHR34039">
    <property type="entry name" value="UPF0102 PROTEIN YRAN"/>
    <property type="match status" value="1"/>
</dbReference>
<evidence type="ECO:0000313" key="4">
    <source>
        <dbReference type="Proteomes" id="UP000029518"/>
    </source>
</evidence>
<dbReference type="NCBIfam" id="NF009150">
    <property type="entry name" value="PRK12497.1-3"/>
    <property type="match status" value="1"/>
</dbReference>
<dbReference type="InterPro" id="IPR003509">
    <property type="entry name" value="UPF0102_YraN-like"/>
</dbReference>
<dbReference type="RefSeq" id="WP_042214929.1">
    <property type="nucleotide sequence ID" value="NZ_CP009285.1"/>
</dbReference>
<dbReference type="NCBIfam" id="TIGR00252">
    <property type="entry name" value="YraN family protein"/>
    <property type="match status" value="1"/>
</dbReference>
<keyword evidence="3" id="KW-0378">Hydrolase</keyword>
<dbReference type="SUPFAM" id="SSF52980">
    <property type="entry name" value="Restriction endonuclease-like"/>
    <property type="match status" value="1"/>
</dbReference>
<dbReference type="GO" id="GO:0004519">
    <property type="term" value="F:endonuclease activity"/>
    <property type="evidence" value="ECO:0007669"/>
    <property type="project" value="UniProtKB-KW"/>
</dbReference>
<dbReference type="Proteomes" id="UP000029518">
    <property type="component" value="Chromosome"/>
</dbReference>
<protein>
    <recommendedName>
        <fullName evidence="2">UPF0102 protein PBOR_21580</fullName>
    </recommendedName>
</protein>
<dbReference type="Gene3D" id="3.40.1350.10">
    <property type="match status" value="1"/>
</dbReference>
<gene>
    <name evidence="3" type="ORF">PBOR_21580</name>
</gene>
<proteinExistence type="inferred from homology"/>
<dbReference type="GO" id="GO:0003676">
    <property type="term" value="F:nucleic acid binding"/>
    <property type="evidence" value="ECO:0007669"/>
    <property type="project" value="InterPro"/>
</dbReference>
<sequence length="128" mass="14644">MSHRPERANYTRRQKGTAAEQAASLYLSSRGYIIRECNWRCRSGELDIIAEYEEGIVFIEVRSRSGAGVHGTPEESVDERKIRQVRNTAQVYLHMQGLHEAVISFDVIAVQLNRDLSIASLRHIREAF</sequence>
<dbReference type="OrthoDB" id="9802516at2"/>